<proteinExistence type="predicted"/>
<dbReference type="AlphaFoldDB" id="A0A6G1H4N5"/>
<dbReference type="Proteomes" id="UP000800041">
    <property type="component" value="Unassembled WGS sequence"/>
</dbReference>
<feature type="compositionally biased region" description="Gly residues" evidence="1">
    <location>
        <begin position="104"/>
        <end position="116"/>
    </location>
</feature>
<organism evidence="2 3">
    <name type="scientific">Aulographum hederae CBS 113979</name>
    <dbReference type="NCBI Taxonomy" id="1176131"/>
    <lineage>
        <taxon>Eukaryota</taxon>
        <taxon>Fungi</taxon>
        <taxon>Dikarya</taxon>
        <taxon>Ascomycota</taxon>
        <taxon>Pezizomycotina</taxon>
        <taxon>Dothideomycetes</taxon>
        <taxon>Pleosporomycetidae</taxon>
        <taxon>Aulographales</taxon>
        <taxon>Aulographaceae</taxon>
    </lineage>
</organism>
<sequence length="244" mass="27163">MYHRRPPWKTPILLKTHAPWQPPTHVITPTEPPRKRPLPTLCSPRPKQIIHLTPASAEVARAAAAGAAALRRQLQFALAVADQELIAVALVDSRHGAATEDRGGGTPERGNGVGDGGAREEDRNGREDELELHSGGVVSMGRGREMLYVRAVERDGLCWWCEGSLLGDCRTVWRRRFGEGVRALIFLSLENKLTGVLLCYILLRRRPNGRRFLDFSGSNRSRVRESKRWLSTTDRTCGLLCGKC</sequence>
<evidence type="ECO:0000256" key="1">
    <source>
        <dbReference type="SAM" id="MobiDB-lite"/>
    </source>
</evidence>
<feature type="region of interest" description="Disordered" evidence="1">
    <location>
        <begin position="19"/>
        <end position="45"/>
    </location>
</feature>
<gene>
    <name evidence="2" type="ORF">K402DRAFT_38989</name>
</gene>
<name>A0A6G1H4N5_9PEZI</name>
<reference evidence="2" key="1">
    <citation type="journal article" date="2020" name="Stud. Mycol.">
        <title>101 Dothideomycetes genomes: a test case for predicting lifestyles and emergence of pathogens.</title>
        <authorList>
            <person name="Haridas S."/>
            <person name="Albert R."/>
            <person name="Binder M."/>
            <person name="Bloem J."/>
            <person name="Labutti K."/>
            <person name="Salamov A."/>
            <person name="Andreopoulos B."/>
            <person name="Baker S."/>
            <person name="Barry K."/>
            <person name="Bills G."/>
            <person name="Bluhm B."/>
            <person name="Cannon C."/>
            <person name="Castanera R."/>
            <person name="Culley D."/>
            <person name="Daum C."/>
            <person name="Ezra D."/>
            <person name="Gonzalez J."/>
            <person name="Henrissat B."/>
            <person name="Kuo A."/>
            <person name="Liang C."/>
            <person name="Lipzen A."/>
            <person name="Lutzoni F."/>
            <person name="Magnuson J."/>
            <person name="Mondo S."/>
            <person name="Nolan M."/>
            <person name="Ohm R."/>
            <person name="Pangilinan J."/>
            <person name="Park H.-J."/>
            <person name="Ramirez L."/>
            <person name="Alfaro M."/>
            <person name="Sun H."/>
            <person name="Tritt A."/>
            <person name="Yoshinaga Y."/>
            <person name="Zwiers L.-H."/>
            <person name="Turgeon B."/>
            <person name="Goodwin S."/>
            <person name="Spatafora J."/>
            <person name="Crous P."/>
            <person name="Grigoriev I."/>
        </authorList>
    </citation>
    <scope>NUCLEOTIDE SEQUENCE</scope>
    <source>
        <strain evidence="2">CBS 113979</strain>
    </source>
</reference>
<dbReference type="EMBL" id="ML977150">
    <property type="protein sequence ID" value="KAF1988017.1"/>
    <property type="molecule type" value="Genomic_DNA"/>
</dbReference>
<feature type="region of interest" description="Disordered" evidence="1">
    <location>
        <begin position="96"/>
        <end position="129"/>
    </location>
</feature>
<feature type="compositionally biased region" description="Basic and acidic residues" evidence="1">
    <location>
        <begin position="117"/>
        <end position="127"/>
    </location>
</feature>
<keyword evidence="3" id="KW-1185">Reference proteome</keyword>
<evidence type="ECO:0000313" key="3">
    <source>
        <dbReference type="Proteomes" id="UP000800041"/>
    </source>
</evidence>
<evidence type="ECO:0000313" key="2">
    <source>
        <dbReference type="EMBL" id="KAF1988017.1"/>
    </source>
</evidence>
<accession>A0A6G1H4N5</accession>
<protein>
    <submittedName>
        <fullName evidence="2">Uncharacterized protein</fullName>
    </submittedName>
</protein>